<feature type="transmembrane region" description="Helical" evidence="6">
    <location>
        <begin position="287"/>
        <end position="307"/>
    </location>
</feature>
<protein>
    <submittedName>
        <fullName evidence="9">ABC transporter permease</fullName>
    </submittedName>
</protein>
<dbReference type="Pfam" id="PF02687">
    <property type="entry name" value="FtsX"/>
    <property type="match status" value="2"/>
</dbReference>
<feature type="transmembrane region" description="Helical" evidence="6">
    <location>
        <begin position="20"/>
        <end position="43"/>
    </location>
</feature>
<keyword evidence="2" id="KW-1003">Cell membrane</keyword>
<dbReference type="EMBL" id="JBHLWO010000001">
    <property type="protein sequence ID" value="MFC0317336.1"/>
    <property type="molecule type" value="Genomic_DNA"/>
</dbReference>
<feature type="transmembrane region" description="Helical" evidence="6">
    <location>
        <begin position="683"/>
        <end position="708"/>
    </location>
</feature>
<gene>
    <name evidence="9" type="ORF">ACFFI0_03400</name>
</gene>
<evidence type="ECO:0000256" key="5">
    <source>
        <dbReference type="ARBA" id="ARBA00023136"/>
    </source>
</evidence>
<dbReference type="Pfam" id="PF12704">
    <property type="entry name" value="MacB_PCD"/>
    <property type="match status" value="1"/>
</dbReference>
<organism evidence="9 10">
    <name type="scientific">Olivibacter oleidegradans</name>
    <dbReference type="NCBI Taxonomy" id="760123"/>
    <lineage>
        <taxon>Bacteria</taxon>
        <taxon>Pseudomonadati</taxon>
        <taxon>Bacteroidota</taxon>
        <taxon>Sphingobacteriia</taxon>
        <taxon>Sphingobacteriales</taxon>
        <taxon>Sphingobacteriaceae</taxon>
        <taxon>Olivibacter</taxon>
    </lineage>
</organism>
<dbReference type="Proteomes" id="UP001589774">
    <property type="component" value="Unassembled WGS sequence"/>
</dbReference>
<feature type="transmembrane region" description="Helical" evidence="6">
    <location>
        <begin position="334"/>
        <end position="361"/>
    </location>
</feature>
<evidence type="ECO:0000313" key="9">
    <source>
        <dbReference type="EMBL" id="MFC0317336.1"/>
    </source>
</evidence>
<proteinExistence type="predicted"/>
<keyword evidence="3 6" id="KW-0812">Transmembrane</keyword>
<accession>A0ABV6HF55</accession>
<keyword evidence="4 6" id="KW-1133">Transmembrane helix</keyword>
<dbReference type="InterPro" id="IPR025857">
    <property type="entry name" value="MacB_PCD"/>
</dbReference>
<comment type="subcellular location">
    <subcellularLocation>
        <location evidence="1">Cell membrane</location>
        <topology evidence="1">Multi-pass membrane protein</topology>
    </subcellularLocation>
</comment>
<feature type="transmembrane region" description="Helical" evidence="6">
    <location>
        <begin position="738"/>
        <end position="755"/>
    </location>
</feature>
<dbReference type="PROSITE" id="PS51257">
    <property type="entry name" value="PROKAR_LIPOPROTEIN"/>
    <property type="match status" value="1"/>
</dbReference>
<evidence type="ECO:0000256" key="6">
    <source>
        <dbReference type="SAM" id="Phobius"/>
    </source>
</evidence>
<evidence type="ECO:0000259" key="7">
    <source>
        <dbReference type="Pfam" id="PF02687"/>
    </source>
</evidence>
<evidence type="ECO:0000256" key="4">
    <source>
        <dbReference type="ARBA" id="ARBA00022989"/>
    </source>
</evidence>
<keyword evidence="10" id="KW-1185">Reference proteome</keyword>
<evidence type="ECO:0000259" key="8">
    <source>
        <dbReference type="Pfam" id="PF12704"/>
    </source>
</evidence>
<feature type="domain" description="ABC3 transporter permease C-terminal" evidence="7">
    <location>
        <begin position="294"/>
        <end position="409"/>
    </location>
</feature>
<keyword evidence="5 6" id="KW-0472">Membrane</keyword>
<name>A0ABV6HF55_9SPHI</name>
<evidence type="ECO:0000313" key="10">
    <source>
        <dbReference type="Proteomes" id="UP001589774"/>
    </source>
</evidence>
<dbReference type="PANTHER" id="PTHR30572:SF18">
    <property type="entry name" value="ABC-TYPE MACROLIDE FAMILY EXPORT SYSTEM PERMEASE COMPONENT 2"/>
    <property type="match status" value="1"/>
</dbReference>
<comment type="caution">
    <text evidence="9">The sequence shown here is derived from an EMBL/GenBank/DDBJ whole genome shotgun (WGS) entry which is preliminary data.</text>
</comment>
<feature type="transmembrane region" description="Helical" evidence="6">
    <location>
        <begin position="431"/>
        <end position="450"/>
    </location>
</feature>
<feature type="domain" description="ABC3 transporter permease C-terminal" evidence="7">
    <location>
        <begin position="686"/>
        <end position="799"/>
    </location>
</feature>
<dbReference type="RefSeq" id="WP_130854683.1">
    <property type="nucleotide sequence ID" value="NZ_JBHLWO010000001.1"/>
</dbReference>
<evidence type="ECO:0000256" key="3">
    <source>
        <dbReference type="ARBA" id="ARBA00022692"/>
    </source>
</evidence>
<dbReference type="PANTHER" id="PTHR30572">
    <property type="entry name" value="MEMBRANE COMPONENT OF TRANSPORTER-RELATED"/>
    <property type="match status" value="1"/>
</dbReference>
<feature type="domain" description="MacB-like periplasmic core" evidence="8">
    <location>
        <begin position="16"/>
        <end position="242"/>
    </location>
</feature>
<evidence type="ECO:0000256" key="2">
    <source>
        <dbReference type="ARBA" id="ARBA00022475"/>
    </source>
</evidence>
<feature type="transmembrane region" description="Helical" evidence="6">
    <location>
        <begin position="381"/>
        <end position="399"/>
    </location>
</feature>
<reference evidence="9 10" key="1">
    <citation type="submission" date="2024-09" db="EMBL/GenBank/DDBJ databases">
        <authorList>
            <person name="Sun Q."/>
            <person name="Mori K."/>
        </authorList>
    </citation>
    <scope>NUCLEOTIDE SEQUENCE [LARGE SCALE GENOMIC DNA]</scope>
    <source>
        <strain evidence="9 10">CCM 7765</strain>
    </source>
</reference>
<sequence length="806" mass="91649">MLKTIFRQLWHNKLFTSLNILGLSIGISACFIIYQLVSFEFGFEQAIPNHKQIFNVVSHMEFDGQEGHNVGVPKPLGRAIETEIPGIKFVVPVAEQFMEQVTVPQADGKENTFKSPDRQVMTVAKYFNMLPYEWLAGAKDEALNNPNTVVLTKSRAEKYFPRIGFNDIIGKTLIYNDTIQKQVSGIVDDLTFATSFYGKEFFPLPKDYFSQSDWGSTNSNDKLYIQLDEKSVVAKTQQQINALSVKNTKDLFEKWRFKRDQRLIPVATMHFTTEYGENNVHKANKPVLLGLIGVAIFLLILAIINFINLSTAQLPKRGKEIAVRKTMGSSGRRLIYQFLGETFITCLLAAILSCFLTYLFLLSFKELFPEQMHAYINYFRIFALFWLFLLLTTLCAGLYPGWLITRVNPIQILRNQSLITIGSVRLSLRKALIIFQFVIAMLFIVCAVIVGQQLRYTLHKDLGFNKDAILLVNVPWRKVSNDKGTKYTLLNELKKLKGVEAVSLAAPPLSNNTISNNYDYIPDNGGAKKEFQPYLKNIDTAYLALYNMQLLAGRNLLPLDTVNEYLINETMLRVLGIKSPKDAIGKFIGPQDGKQAPIVGVVKDFHNKTFYSSIDPIILLIDKQINATYNIKLRERNPESWQESIAEIEKRWKKFYPEETFEYTFYDKSIEDLYTQERQMSKIINLATVVAILISCLGLLGLITLTAYQRTKEIGIRKVLGASIAGIVALLSKDFLKLVVLSILIASPIAWWAMNKWLQSFAYRIEIQWWIFALAGLVAICVAFFTMSVQAIKAARANPVDSLRNE</sequence>
<evidence type="ECO:0000256" key="1">
    <source>
        <dbReference type="ARBA" id="ARBA00004651"/>
    </source>
</evidence>
<feature type="transmembrane region" description="Helical" evidence="6">
    <location>
        <begin position="767"/>
        <end position="787"/>
    </location>
</feature>
<dbReference type="InterPro" id="IPR003838">
    <property type="entry name" value="ABC3_permease_C"/>
</dbReference>
<dbReference type="InterPro" id="IPR050250">
    <property type="entry name" value="Macrolide_Exporter_MacB"/>
</dbReference>